<keyword evidence="2" id="KW-1185">Reference proteome</keyword>
<comment type="caution">
    <text evidence="1">The sequence shown here is derived from an EMBL/GenBank/DDBJ whole genome shotgun (WGS) entry which is preliminary data.</text>
</comment>
<dbReference type="Proteomes" id="UP000798662">
    <property type="component" value="Chromosome 3"/>
</dbReference>
<gene>
    <name evidence="1" type="ORF">I4F81_010306</name>
</gene>
<protein>
    <submittedName>
        <fullName evidence="1">Uncharacterized protein</fullName>
    </submittedName>
</protein>
<reference evidence="1" key="1">
    <citation type="submission" date="2019-11" db="EMBL/GenBank/DDBJ databases">
        <title>Nori genome reveals adaptations in red seaweeds to the harsh intertidal environment.</title>
        <authorList>
            <person name="Wang D."/>
            <person name="Mao Y."/>
        </authorList>
    </citation>
    <scope>NUCLEOTIDE SEQUENCE</scope>
    <source>
        <tissue evidence="1">Gametophyte</tissue>
    </source>
</reference>
<evidence type="ECO:0000313" key="2">
    <source>
        <dbReference type="Proteomes" id="UP000798662"/>
    </source>
</evidence>
<dbReference type="EMBL" id="CM020620">
    <property type="protein sequence ID" value="KAK1867807.1"/>
    <property type="molecule type" value="Genomic_DNA"/>
</dbReference>
<organism evidence="1 2">
    <name type="scientific">Pyropia yezoensis</name>
    <name type="common">Susabi-nori</name>
    <name type="synonym">Porphyra yezoensis</name>
    <dbReference type="NCBI Taxonomy" id="2788"/>
    <lineage>
        <taxon>Eukaryota</taxon>
        <taxon>Rhodophyta</taxon>
        <taxon>Bangiophyceae</taxon>
        <taxon>Bangiales</taxon>
        <taxon>Bangiaceae</taxon>
        <taxon>Pyropia</taxon>
    </lineage>
</organism>
<evidence type="ECO:0000313" key="1">
    <source>
        <dbReference type="EMBL" id="KAK1867807.1"/>
    </source>
</evidence>
<sequence>MLHWRPLPGLPLYTAITTPLLRYLDDNHGLSWSVNGRNLSGVPLDAWPLGGISALLRADTEDLLRVDCRANGVIVAPSTIEGAGRGVFAGRDFAVSGDPPPVWGFRSGPRYYDIEGASKPAWIVPARLCAAGIVNDPRHVRADGSIASAESVGRTVNAEFITVHPLIDDPSLMVGPGTVSLRVTRPIMAGEELFVDYGAECMFWW</sequence>
<proteinExistence type="predicted"/>
<name>A0ACC3CDF0_PYRYE</name>
<accession>A0ACC3CDF0</accession>